<comment type="caution">
    <text evidence="3">The sequence shown here is derived from an EMBL/GenBank/DDBJ whole genome shotgun (WGS) entry which is preliminary data.</text>
</comment>
<proteinExistence type="predicted"/>
<evidence type="ECO:0008006" key="5">
    <source>
        <dbReference type="Google" id="ProtNLM"/>
    </source>
</evidence>
<organism evidence="3 4">
    <name type="scientific">Maribacter arenosus</name>
    <dbReference type="NCBI Taxonomy" id="1854708"/>
    <lineage>
        <taxon>Bacteria</taxon>
        <taxon>Pseudomonadati</taxon>
        <taxon>Bacteroidota</taxon>
        <taxon>Flavobacteriia</taxon>
        <taxon>Flavobacteriales</taxon>
        <taxon>Flavobacteriaceae</taxon>
        <taxon>Maribacter</taxon>
    </lineage>
</organism>
<protein>
    <recommendedName>
        <fullName evidence="5">LTXXQ motif family protein</fullName>
    </recommendedName>
</protein>
<gene>
    <name evidence="3" type="ORF">HPE63_03705</name>
</gene>
<dbReference type="RefSeq" id="WP_188312870.1">
    <property type="nucleotide sequence ID" value="NZ_JABTCG010000001.1"/>
</dbReference>
<sequence length="172" mass="19484">MKINSTFFIVLFTLLLAGVELQAQYGYGNGYGGYGYGGRGTGYGRGRTAIPQAQTPQKEPEPLTADEIVDNEMPEIASALELNDFETAVLSSILKKYVQERIEMQILKLDADQMREQMDKITQRQTEELKAGLPLEKYEAFVELQKKGVSKTKKEKKKKEKRQKKKKKTDQG</sequence>
<keyword evidence="1" id="KW-0175">Coiled coil</keyword>
<name>A0ABR7VB43_9FLAO</name>
<dbReference type="Proteomes" id="UP000598350">
    <property type="component" value="Unassembled WGS sequence"/>
</dbReference>
<keyword evidence="4" id="KW-1185">Reference proteome</keyword>
<feature type="coiled-coil region" evidence="1">
    <location>
        <begin position="97"/>
        <end position="124"/>
    </location>
</feature>
<accession>A0ABR7VB43</accession>
<evidence type="ECO:0000313" key="3">
    <source>
        <dbReference type="EMBL" id="MBD0849762.1"/>
    </source>
</evidence>
<evidence type="ECO:0000313" key="4">
    <source>
        <dbReference type="Proteomes" id="UP000598350"/>
    </source>
</evidence>
<evidence type="ECO:0000256" key="1">
    <source>
        <dbReference type="SAM" id="Coils"/>
    </source>
</evidence>
<feature type="region of interest" description="Disordered" evidence="2">
    <location>
        <begin position="148"/>
        <end position="172"/>
    </location>
</feature>
<evidence type="ECO:0000256" key="2">
    <source>
        <dbReference type="SAM" id="MobiDB-lite"/>
    </source>
</evidence>
<reference evidence="3 4" key="1">
    <citation type="submission" date="2020-05" db="EMBL/GenBank/DDBJ databases">
        <title>The draft genome sequence of Maribacter arenosus CAU 1321.</title>
        <authorList>
            <person name="Mu L."/>
        </authorList>
    </citation>
    <scope>NUCLEOTIDE SEQUENCE [LARGE SCALE GENOMIC DNA]</scope>
    <source>
        <strain evidence="3 4">CAU 1321</strain>
    </source>
</reference>
<dbReference type="EMBL" id="JABTCG010000001">
    <property type="protein sequence ID" value="MBD0849762.1"/>
    <property type="molecule type" value="Genomic_DNA"/>
</dbReference>